<protein>
    <submittedName>
        <fullName evidence="2">Uncharacterized protein</fullName>
    </submittedName>
</protein>
<sequence length="139" mass="15476">AETPADGGFVNRSFLRGMDVTILAQKTHSSSTHYPVPTRQDQDSRRLLEIQPPTPTLRDTGRRGSRLWPLRGSHLGTAPHPRPWGPREEDQPLVDTAMREMPDTGMTRTHASLLSRHCHHAIGGEQYRMMGKGTCTSNG</sequence>
<gene>
    <name evidence="2" type="ORF">PVAP13_1NG107932</name>
</gene>
<dbReference type="EMBL" id="CM029038">
    <property type="protein sequence ID" value="KAG2648989.1"/>
    <property type="molecule type" value="Genomic_DNA"/>
</dbReference>
<dbReference type="AlphaFoldDB" id="A0A8T0X0G2"/>
<reference evidence="2" key="1">
    <citation type="submission" date="2020-05" db="EMBL/GenBank/DDBJ databases">
        <title>WGS assembly of Panicum virgatum.</title>
        <authorList>
            <person name="Lovell J.T."/>
            <person name="Jenkins J."/>
            <person name="Shu S."/>
            <person name="Juenger T.E."/>
            <person name="Schmutz J."/>
        </authorList>
    </citation>
    <scope>NUCLEOTIDE SEQUENCE</scope>
    <source>
        <strain evidence="2">AP13</strain>
    </source>
</reference>
<dbReference type="Proteomes" id="UP000823388">
    <property type="component" value="Chromosome 1N"/>
</dbReference>
<feature type="region of interest" description="Disordered" evidence="1">
    <location>
        <begin position="26"/>
        <end position="90"/>
    </location>
</feature>
<organism evidence="2 3">
    <name type="scientific">Panicum virgatum</name>
    <name type="common">Blackwell switchgrass</name>
    <dbReference type="NCBI Taxonomy" id="38727"/>
    <lineage>
        <taxon>Eukaryota</taxon>
        <taxon>Viridiplantae</taxon>
        <taxon>Streptophyta</taxon>
        <taxon>Embryophyta</taxon>
        <taxon>Tracheophyta</taxon>
        <taxon>Spermatophyta</taxon>
        <taxon>Magnoliopsida</taxon>
        <taxon>Liliopsida</taxon>
        <taxon>Poales</taxon>
        <taxon>Poaceae</taxon>
        <taxon>PACMAD clade</taxon>
        <taxon>Panicoideae</taxon>
        <taxon>Panicodae</taxon>
        <taxon>Paniceae</taxon>
        <taxon>Panicinae</taxon>
        <taxon>Panicum</taxon>
        <taxon>Panicum sect. Hiantes</taxon>
    </lineage>
</organism>
<feature type="non-terminal residue" evidence="2">
    <location>
        <position position="1"/>
    </location>
</feature>
<evidence type="ECO:0000313" key="3">
    <source>
        <dbReference type="Proteomes" id="UP000823388"/>
    </source>
</evidence>
<name>A0A8T0X0G2_PANVG</name>
<accession>A0A8T0X0G2</accession>
<comment type="caution">
    <text evidence="2">The sequence shown here is derived from an EMBL/GenBank/DDBJ whole genome shotgun (WGS) entry which is preliminary data.</text>
</comment>
<evidence type="ECO:0000313" key="2">
    <source>
        <dbReference type="EMBL" id="KAG2648989.1"/>
    </source>
</evidence>
<keyword evidence="3" id="KW-1185">Reference proteome</keyword>
<evidence type="ECO:0000256" key="1">
    <source>
        <dbReference type="SAM" id="MobiDB-lite"/>
    </source>
</evidence>
<proteinExistence type="predicted"/>